<evidence type="ECO:0000313" key="3">
    <source>
        <dbReference type="Proteomes" id="UP001165060"/>
    </source>
</evidence>
<proteinExistence type="predicted"/>
<dbReference type="Proteomes" id="UP001165060">
    <property type="component" value="Unassembled WGS sequence"/>
</dbReference>
<gene>
    <name evidence="2" type="ORF">TeGR_g2075</name>
</gene>
<name>A0ABQ6N906_9STRA</name>
<protein>
    <submittedName>
        <fullName evidence="2">Uncharacterized protein</fullName>
    </submittedName>
</protein>
<feature type="region of interest" description="Disordered" evidence="1">
    <location>
        <begin position="1"/>
        <end position="93"/>
    </location>
</feature>
<evidence type="ECO:0000256" key="1">
    <source>
        <dbReference type="SAM" id="MobiDB-lite"/>
    </source>
</evidence>
<feature type="compositionally biased region" description="Low complexity" evidence="1">
    <location>
        <begin position="20"/>
        <end position="36"/>
    </location>
</feature>
<reference evidence="2 3" key="1">
    <citation type="journal article" date="2023" name="Commun. Biol.">
        <title>Genome analysis of Parmales, the sister group of diatoms, reveals the evolutionary specialization of diatoms from phago-mixotrophs to photoautotrophs.</title>
        <authorList>
            <person name="Ban H."/>
            <person name="Sato S."/>
            <person name="Yoshikawa S."/>
            <person name="Yamada K."/>
            <person name="Nakamura Y."/>
            <person name="Ichinomiya M."/>
            <person name="Sato N."/>
            <person name="Blanc-Mathieu R."/>
            <person name="Endo H."/>
            <person name="Kuwata A."/>
            <person name="Ogata H."/>
        </authorList>
    </citation>
    <scope>NUCLEOTIDE SEQUENCE [LARGE SCALE GENOMIC DNA]</scope>
</reference>
<evidence type="ECO:0000313" key="2">
    <source>
        <dbReference type="EMBL" id="GMI51280.1"/>
    </source>
</evidence>
<accession>A0ABQ6N906</accession>
<organism evidence="2 3">
    <name type="scientific">Tetraparma gracilis</name>
    <dbReference type="NCBI Taxonomy" id="2962635"/>
    <lineage>
        <taxon>Eukaryota</taxon>
        <taxon>Sar</taxon>
        <taxon>Stramenopiles</taxon>
        <taxon>Ochrophyta</taxon>
        <taxon>Bolidophyceae</taxon>
        <taxon>Parmales</taxon>
        <taxon>Triparmaceae</taxon>
        <taxon>Tetraparma</taxon>
    </lineage>
</organism>
<dbReference type="EMBL" id="BRYB01006538">
    <property type="protein sequence ID" value="GMI51280.1"/>
    <property type="molecule type" value="Genomic_DNA"/>
</dbReference>
<sequence>MEATSELLESACRCGPAVQPSRSAAPDPASPESDASSVEERISSWENLASAAKRGEEEMRESQAATKRGADMASFAEEETPSELGAPKAPTELDLATQRGADVAAWAEEESVARAEGDEARAEGDEQDWERLLATNELKEAAAAVLKARAADSDCESFVSISNDGRVKDGVWAADRPWNFEIME</sequence>
<comment type="caution">
    <text evidence="2">The sequence shown here is derived from an EMBL/GenBank/DDBJ whole genome shotgun (WGS) entry which is preliminary data.</text>
</comment>
<keyword evidence="3" id="KW-1185">Reference proteome</keyword>